<evidence type="ECO:0000313" key="2">
    <source>
        <dbReference type="EMBL" id="KAL2620483.1"/>
    </source>
</evidence>
<feature type="compositionally biased region" description="Basic and acidic residues" evidence="1">
    <location>
        <begin position="72"/>
        <end position="85"/>
    </location>
</feature>
<evidence type="ECO:0000256" key="1">
    <source>
        <dbReference type="SAM" id="MobiDB-lite"/>
    </source>
</evidence>
<organism evidence="2 3">
    <name type="scientific">Riccia fluitans</name>
    <dbReference type="NCBI Taxonomy" id="41844"/>
    <lineage>
        <taxon>Eukaryota</taxon>
        <taxon>Viridiplantae</taxon>
        <taxon>Streptophyta</taxon>
        <taxon>Embryophyta</taxon>
        <taxon>Marchantiophyta</taxon>
        <taxon>Marchantiopsida</taxon>
        <taxon>Marchantiidae</taxon>
        <taxon>Marchantiales</taxon>
        <taxon>Ricciaceae</taxon>
        <taxon>Riccia</taxon>
    </lineage>
</organism>
<sequence length="100" mass="11926">MWRSGTLWKQRRKMQDGEVRRRRHERRRVNTRQAARSEQDFEEKPDVAEDANDEKGGANDRRARSKRRRPNERKLKLACNKEKPTGAKTRNAITKNRSPD</sequence>
<evidence type="ECO:0000313" key="3">
    <source>
        <dbReference type="Proteomes" id="UP001605036"/>
    </source>
</evidence>
<proteinExistence type="predicted"/>
<accession>A0ABD1Y169</accession>
<dbReference type="EMBL" id="JBHFFA010000006">
    <property type="protein sequence ID" value="KAL2620483.1"/>
    <property type="molecule type" value="Genomic_DNA"/>
</dbReference>
<feature type="region of interest" description="Disordered" evidence="1">
    <location>
        <begin position="1"/>
        <end position="100"/>
    </location>
</feature>
<keyword evidence="3" id="KW-1185">Reference proteome</keyword>
<comment type="caution">
    <text evidence="2">The sequence shown here is derived from an EMBL/GenBank/DDBJ whole genome shotgun (WGS) entry which is preliminary data.</text>
</comment>
<name>A0ABD1Y169_9MARC</name>
<dbReference type="Proteomes" id="UP001605036">
    <property type="component" value="Unassembled WGS sequence"/>
</dbReference>
<feature type="compositionally biased region" description="Polar residues" evidence="1">
    <location>
        <begin position="91"/>
        <end position="100"/>
    </location>
</feature>
<dbReference type="AlphaFoldDB" id="A0ABD1Y169"/>
<protein>
    <submittedName>
        <fullName evidence="2">Uncharacterized protein</fullName>
    </submittedName>
</protein>
<reference evidence="2 3" key="1">
    <citation type="submission" date="2024-09" db="EMBL/GenBank/DDBJ databases">
        <title>Chromosome-scale assembly of Riccia fluitans.</title>
        <authorList>
            <person name="Paukszto L."/>
            <person name="Sawicki J."/>
            <person name="Karawczyk K."/>
            <person name="Piernik-Szablinska J."/>
            <person name="Szczecinska M."/>
            <person name="Mazdziarz M."/>
        </authorList>
    </citation>
    <scope>NUCLEOTIDE SEQUENCE [LARGE SCALE GENOMIC DNA]</scope>
    <source>
        <strain evidence="2">Rf_01</strain>
        <tissue evidence="2">Aerial parts of the thallus</tissue>
    </source>
</reference>
<feature type="compositionally biased region" description="Basic and acidic residues" evidence="1">
    <location>
        <begin position="35"/>
        <end position="62"/>
    </location>
</feature>
<feature type="compositionally biased region" description="Basic residues" evidence="1">
    <location>
        <begin position="20"/>
        <end position="30"/>
    </location>
</feature>
<gene>
    <name evidence="2" type="ORF">R1flu_000688</name>
</gene>